<protein>
    <submittedName>
        <fullName evidence="2">Uncharacterized protein</fullName>
    </submittedName>
</protein>
<dbReference type="AlphaFoldDB" id="G2QAC5"/>
<feature type="compositionally biased region" description="Basic and acidic residues" evidence="1">
    <location>
        <begin position="143"/>
        <end position="155"/>
    </location>
</feature>
<dbReference type="HOGENOM" id="CLU_1310865_0_0_1"/>
<keyword evidence="3" id="KW-1185">Reference proteome</keyword>
<evidence type="ECO:0000256" key="1">
    <source>
        <dbReference type="SAM" id="MobiDB-lite"/>
    </source>
</evidence>
<feature type="region of interest" description="Disordered" evidence="1">
    <location>
        <begin position="143"/>
        <end position="200"/>
    </location>
</feature>
<proteinExistence type="predicted"/>
<evidence type="ECO:0000313" key="2">
    <source>
        <dbReference type="EMBL" id="AEO56675.1"/>
    </source>
</evidence>
<dbReference type="EMBL" id="CP003003">
    <property type="protein sequence ID" value="AEO56675.1"/>
    <property type="molecule type" value="Genomic_DNA"/>
</dbReference>
<organism evidence="2 3">
    <name type="scientific">Thermothelomyces thermophilus (strain ATCC 42464 / BCRC 31852 / DSM 1799)</name>
    <name type="common">Sporotrichum thermophile</name>
    <dbReference type="NCBI Taxonomy" id="573729"/>
    <lineage>
        <taxon>Eukaryota</taxon>
        <taxon>Fungi</taxon>
        <taxon>Dikarya</taxon>
        <taxon>Ascomycota</taxon>
        <taxon>Pezizomycotina</taxon>
        <taxon>Sordariomycetes</taxon>
        <taxon>Sordariomycetidae</taxon>
        <taxon>Sordariales</taxon>
        <taxon>Chaetomiaceae</taxon>
        <taxon>Thermothelomyces</taxon>
    </lineage>
</organism>
<evidence type="ECO:0000313" key="3">
    <source>
        <dbReference type="Proteomes" id="UP000007322"/>
    </source>
</evidence>
<gene>
    <name evidence="2" type="ORF">MYCTH_2109166</name>
</gene>
<dbReference type="GeneID" id="11510725"/>
<dbReference type="InParanoid" id="G2QAC5"/>
<dbReference type="Proteomes" id="UP000007322">
    <property type="component" value="Chromosome 2"/>
</dbReference>
<dbReference type="VEuPathDB" id="FungiDB:MYCTH_2109166"/>
<reference evidence="2 3" key="1">
    <citation type="journal article" date="2011" name="Nat. Biotechnol.">
        <title>Comparative genomic analysis of the thermophilic biomass-degrading fungi Myceliophthora thermophila and Thielavia terrestris.</title>
        <authorList>
            <person name="Berka R.M."/>
            <person name="Grigoriev I.V."/>
            <person name="Otillar R."/>
            <person name="Salamov A."/>
            <person name="Grimwood J."/>
            <person name="Reid I."/>
            <person name="Ishmael N."/>
            <person name="John T."/>
            <person name="Darmond C."/>
            <person name="Moisan M.-C."/>
            <person name="Henrissat B."/>
            <person name="Coutinho P.M."/>
            <person name="Lombard V."/>
            <person name="Natvig D.O."/>
            <person name="Lindquist E."/>
            <person name="Schmutz J."/>
            <person name="Lucas S."/>
            <person name="Harris P."/>
            <person name="Powlowski J."/>
            <person name="Bellemare A."/>
            <person name="Taylor D."/>
            <person name="Butler G."/>
            <person name="de Vries R.P."/>
            <person name="Allijn I.E."/>
            <person name="van den Brink J."/>
            <person name="Ushinsky S."/>
            <person name="Storms R."/>
            <person name="Powell A.J."/>
            <person name="Paulsen I.T."/>
            <person name="Elbourne L.D.H."/>
            <person name="Baker S.E."/>
            <person name="Magnuson J."/>
            <person name="LaBoissiere S."/>
            <person name="Clutterbuck A.J."/>
            <person name="Martinez D."/>
            <person name="Wogulis M."/>
            <person name="de Leon A.L."/>
            <person name="Rey M.W."/>
            <person name="Tsang A."/>
        </authorList>
    </citation>
    <scope>NUCLEOTIDE SEQUENCE [LARGE SCALE GENOMIC DNA]</scope>
    <source>
        <strain evidence="3">ATCC 42464 / BCRC 31852 / DSM 1799</strain>
    </source>
</reference>
<sequence length="210" mass="23174">MDFRRGARGRRYPRPEFYRCLGSFELLRDMSANDRPGFGHTSSQTAVTQVSASARSGWFEARNDGRAKQGFDGNLLGCPQEQNHSRSIVQMREKRPRSFKEALPVSGIQCSSIIALYVVLDGRVVVKRGAADARSRVDALTEGRARDVAKSREALEPGPRTPNQQNHPVRTLFRASASPPPPHPFISASPAAPPVNTWGLTPSSFDCPFR</sequence>
<dbReference type="KEGG" id="mtm:MYCTH_2109166"/>
<accession>G2QAC5</accession>
<name>G2QAC5_THET4</name>
<dbReference type="RefSeq" id="XP_003661920.1">
    <property type="nucleotide sequence ID" value="XM_003661872.1"/>
</dbReference>